<dbReference type="InterPro" id="IPR001841">
    <property type="entry name" value="Znf_RING"/>
</dbReference>
<evidence type="ECO:0000256" key="1">
    <source>
        <dbReference type="ARBA" id="ARBA00004167"/>
    </source>
</evidence>
<feature type="region of interest" description="Disordered" evidence="8">
    <location>
        <begin position="203"/>
        <end position="231"/>
    </location>
</feature>
<dbReference type="Gene3D" id="3.30.40.10">
    <property type="entry name" value="Zinc/RING finger domain, C3HC4 (zinc finger)"/>
    <property type="match status" value="2"/>
</dbReference>
<keyword evidence="4" id="KW-0863">Zinc-finger</keyword>
<evidence type="ECO:0000256" key="4">
    <source>
        <dbReference type="ARBA" id="ARBA00022771"/>
    </source>
</evidence>
<feature type="compositionally biased region" description="Polar residues" evidence="8">
    <location>
        <begin position="222"/>
        <end position="231"/>
    </location>
</feature>
<comment type="caution">
    <text evidence="11">The sequence shown here is derived from an EMBL/GenBank/DDBJ whole genome shotgun (WGS) entry which is preliminary data.</text>
</comment>
<evidence type="ECO:0000256" key="5">
    <source>
        <dbReference type="ARBA" id="ARBA00022833"/>
    </source>
</evidence>
<evidence type="ECO:0000313" key="12">
    <source>
        <dbReference type="Proteomes" id="UP000037510"/>
    </source>
</evidence>
<dbReference type="Pfam" id="PF17123">
    <property type="entry name" value="zf-RING_11"/>
    <property type="match status" value="1"/>
</dbReference>
<dbReference type="PANTHER" id="PTHR47168">
    <property type="entry name" value="RING ZINC FINGER DOMAIN SUPERFAMILY PROTEIN-RELATED"/>
    <property type="match status" value="1"/>
</dbReference>
<keyword evidence="6 9" id="KW-1133">Transmembrane helix</keyword>
<dbReference type="STRING" id="104452.A0A0L7L2M4"/>
<evidence type="ECO:0000256" key="3">
    <source>
        <dbReference type="ARBA" id="ARBA00022723"/>
    </source>
</evidence>
<sequence>MTKPPDEINFTGRWIVLIASTYIMVNSELPFNINTHLLLPFAIVVKIPTCKFSKGDPYETCAICLDDYQEGERLRVLPCAHGESDDTSASTTTRRERGCASCRVRTEGEKLRVLPCAHGESDDTSASTTTRTEKGCASCRRVRTVEIDRKSSACLVTARLSMLIFFVLLVTAYHALCIDPWLTQNKRVCPVCKRRVFAAGERRRVHSDSDSSDTEPLLAAPPNTQARLNKD</sequence>
<feature type="domain" description="RING-type" evidence="10">
    <location>
        <begin position="61"/>
        <end position="81"/>
    </location>
</feature>
<evidence type="ECO:0000259" key="10">
    <source>
        <dbReference type="Pfam" id="PF17123"/>
    </source>
</evidence>
<organism evidence="11 12">
    <name type="scientific">Operophtera brumata</name>
    <name type="common">Winter moth</name>
    <name type="synonym">Phalaena brumata</name>
    <dbReference type="NCBI Taxonomy" id="104452"/>
    <lineage>
        <taxon>Eukaryota</taxon>
        <taxon>Metazoa</taxon>
        <taxon>Ecdysozoa</taxon>
        <taxon>Arthropoda</taxon>
        <taxon>Hexapoda</taxon>
        <taxon>Insecta</taxon>
        <taxon>Pterygota</taxon>
        <taxon>Neoptera</taxon>
        <taxon>Endopterygota</taxon>
        <taxon>Lepidoptera</taxon>
        <taxon>Glossata</taxon>
        <taxon>Ditrysia</taxon>
        <taxon>Geometroidea</taxon>
        <taxon>Geometridae</taxon>
        <taxon>Larentiinae</taxon>
        <taxon>Operophtera</taxon>
    </lineage>
</organism>
<evidence type="ECO:0000256" key="7">
    <source>
        <dbReference type="ARBA" id="ARBA00023136"/>
    </source>
</evidence>
<dbReference type="GO" id="GO:0016020">
    <property type="term" value="C:membrane"/>
    <property type="evidence" value="ECO:0007669"/>
    <property type="project" value="UniProtKB-SubCell"/>
</dbReference>
<comment type="subcellular location">
    <subcellularLocation>
        <location evidence="1">Membrane</location>
        <topology evidence="1">Single-pass membrane protein</topology>
    </subcellularLocation>
</comment>
<evidence type="ECO:0000256" key="9">
    <source>
        <dbReference type="SAM" id="Phobius"/>
    </source>
</evidence>
<feature type="transmembrane region" description="Helical" evidence="9">
    <location>
        <begin position="153"/>
        <end position="176"/>
    </location>
</feature>
<keyword evidence="2 9" id="KW-0812">Transmembrane</keyword>
<dbReference type="InterPro" id="IPR051653">
    <property type="entry name" value="E3_ligase_sorting_rcpt"/>
</dbReference>
<reference evidence="11 12" key="1">
    <citation type="journal article" date="2015" name="Genome Biol. Evol.">
        <title>The genome of winter moth (Operophtera brumata) provides a genomic perspective on sexual dimorphism and phenology.</title>
        <authorList>
            <person name="Derks M.F."/>
            <person name="Smit S."/>
            <person name="Salis L."/>
            <person name="Schijlen E."/>
            <person name="Bossers A."/>
            <person name="Mateman C."/>
            <person name="Pijl A.S."/>
            <person name="de Ridder D."/>
            <person name="Groenen M.A."/>
            <person name="Visser M.E."/>
            <person name="Megens H.J."/>
        </authorList>
    </citation>
    <scope>NUCLEOTIDE SEQUENCE [LARGE SCALE GENOMIC DNA]</scope>
    <source>
        <strain evidence="11">WM2013NL</strain>
        <tissue evidence="11">Head and thorax</tissue>
    </source>
</reference>
<dbReference type="InterPro" id="IPR013083">
    <property type="entry name" value="Znf_RING/FYVE/PHD"/>
</dbReference>
<gene>
    <name evidence="11" type="ORF">OBRU01_16327</name>
</gene>
<dbReference type="Proteomes" id="UP000037510">
    <property type="component" value="Unassembled WGS sequence"/>
</dbReference>
<dbReference type="AlphaFoldDB" id="A0A0L7L2M4"/>
<accession>A0A0L7L2M4</accession>
<protein>
    <submittedName>
        <fullName evidence="11">Sperizin</fullName>
    </submittedName>
</protein>
<evidence type="ECO:0000256" key="8">
    <source>
        <dbReference type="SAM" id="MobiDB-lite"/>
    </source>
</evidence>
<dbReference type="PANTHER" id="PTHR47168:SF1">
    <property type="entry name" value="OS02G0798600 PROTEIN"/>
    <property type="match status" value="1"/>
</dbReference>
<dbReference type="SUPFAM" id="SSF57850">
    <property type="entry name" value="RING/U-box"/>
    <property type="match status" value="2"/>
</dbReference>
<evidence type="ECO:0000256" key="2">
    <source>
        <dbReference type="ARBA" id="ARBA00022692"/>
    </source>
</evidence>
<dbReference type="EMBL" id="JTDY01003342">
    <property type="protein sequence ID" value="KOB69702.1"/>
    <property type="molecule type" value="Genomic_DNA"/>
</dbReference>
<evidence type="ECO:0000256" key="6">
    <source>
        <dbReference type="ARBA" id="ARBA00022989"/>
    </source>
</evidence>
<dbReference type="GO" id="GO:0008270">
    <property type="term" value="F:zinc ion binding"/>
    <property type="evidence" value="ECO:0007669"/>
    <property type="project" value="UniProtKB-KW"/>
</dbReference>
<name>A0A0L7L2M4_OPEBR</name>
<keyword evidence="5" id="KW-0862">Zinc</keyword>
<proteinExistence type="predicted"/>
<keyword evidence="7 9" id="KW-0472">Membrane</keyword>
<evidence type="ECO:0000313" key="11">
    <source>
        <dbReference type="EMBL" id="KOB69702.1"/>
    </source>
</evidence>
<keyword evidence="12" id="KW-1185">Reference proteome</keyword>
<keyword evidence="3" id="KW-0479">Metal-binding</keyword>